<dbReference type="InterPro" id="IPR001296">
    <property type="entry name" value="Glyco_trans_1"/>
</dbReference>
<dbReference type="Pfam" id="PF00534">
    <property type="entry name" value="Glycos_transf_1"/>
    <property type="match status" value="1"/>
</dbReference>
<dbReference type="Proteomes" id="UP000295106">
    <property type="component" value="Unassembled WGS sequence"/>
</dbReference>
<dbReference type="PANTHER" id="PTHR45947">
    <property type="entry name" value="SULFOQUINOVOSYL TRANSFERASE SQD2"/>
    <property type="match status" value="1"/>
</dbReference>
<dbReference type="InterPro" id="IPR028098">
    <property type="entry name" value="Glyco_trans_4-like_N"/>
</dbReference>
<dbReference type="AlphaFoldDB" id="A0A4R2MFT9"/>
<feature type="domain" description="Glycosyltransferase subfamily 4-like N-terminal" evidence="2">
    <location>
        <begin position="69"/>
        <end position="204"/>
    </location>
</feature>
<reference evidence="3 4" key="1">
    <citation type="submission" date="2019-03" db="EMBL/GenBank/DDBJ databases">
        <title>Genomic Encyclopedia of Type Strains, Phase IV (KMG-IV): sequencing the most valuable type-strain genomes for metagenomic binning, comparative biology and taxonomic classification.</title>
        <authorList>
            <person name="Goeker M."/>
        </authorList>
    </citation>
    <scope>NUCLEOTIDE SEQUENCE [LARGE SCALE GENOMIC DNA]</scope>
    <source>
        <strain evidence="3 4">DSM 1709</strain>
    </source>
</reference>
<evidence type="ECO:0000259" key="1">
    <source>
        <dbReference type="Pfam" id="PF00534"/>
    </source>
</evidence>
<dbReference type="OrthoDB" id="9805661at2"/>
<name>A0A4R2MFT9_RUBGE</name>
<dbReference type="Gene3D" id="3.40.50.2000">
    <property type="entry name" value="Glycogen Phosphorylase B"/>
    <property type="match status" value="2"/>
</dbReference>
<dbReference type="SUPFAM" id="SSF53756">
    <property type="entry name" value="UDP-Glycosyltransferase/glycogen phosphorylase"/>
    <property type="match status" value="1"/>
</dbReference>
<protein>
    <submittedName>
        <fullName evidence="3">Glycosyltransferase involved in cell wall biosynthesis</fullName>
    </submittedName>
</protein>
<keyword evidence="3" id="KW-0808">Transferase</keyword>
<evidence type="ECO:0000313" key="4">
    <source>
        <dbReference type="Proteomes" id="UP000295106"/>
    </source>
</evidence>
<gene>
    <name evidence="3" type="ORF">EV684_101472</name>
</gene>
<dbReference type="InterPro" id="IPR050194">
    <property type="entry name" value="Glycosyltransferase_grp1"/>
</dbReference>
<feature type="domain" description="Glycosyl transferase family 1" evidence="1">
    <location>
        <begin position="210"/>
        <end position="380"/>
    </location>
</feature>
<proteinExistence type="predicted"/>
<accession>A0A4R2MFT9</accession>
<dbReference type="EMBL" id="SLXD01000001">
    <property type="protein sequence ID" value="TCP05600.1"/>
    <property type="molecule type" value="Genomic_DNA"/>
</dbReference>
<dbReference type="RefSeq" id="WP_132644590.1">
    <property type="nucleotide sequence ID" value="NZ_CP181386.1"/>
</dbReference>
<dbReference type="PANTHER" id="PTHR45947:SF3">
    <property type="entry name" value="SULFOQUINOVOSYL TRANSFERASE SQD2"/>
    <property type="match status" value="1"/>
</dbReference>
<organism evidence="3 4">
    <name type="scientific">Rubrivivax gelatinosus</name>
    <name type="common">Rhodocyclus gelatinosus</name>
    <name type="synonym">Rhodopseudomonas gelatinosa</name>
    <dbReference type="NCBI Taxonomy" id="28068"/>
    <lineage>
        <taxon>Bacteria</taxon>
        <taxon>Pseudomonadati</taxon>
        <taxon>Pseudomonadota</taxon>
        <taxon>Betaproteobacteria</taxon>
        <taxon>Burkholderiales</taxon>
        <taxon>Sphaerotilaceae</taxon>
        <taxon>Rubrivivax</taxon>
    </lineage>
</organism>
<dbReference type="GO" id="GO:0016757">
    <property type="term" value="F:glycosyltransferase activity"/>
    <property type="evidence" value="ECO:0007669"/>
    <property type="project" value="InterPro"/>
</dbReference>
<evidence type="ECO:0000313" key="3">
    <source>
        <dbReference type="EMBL" id="TCP05600.1"/>
    </source>
</evidence>
<evidence type="ECO:0000259" key="2">
    <source>
        <dbReference type="Pfam" id="PF13439"/>
    </source>
</evidence>
<comment type="caution">
    <text evidence="3">The sequence shown here is derived from an EMBL/GenBank/DDBJ whole genome shotgun (WGS) entry which is preliminary data.</text>
</comment>
<dbReference type="GeneID" id="99687199"/>
<dbReference type="Pfam" id="PF13439">
    <property type="entry name" value="Glyco_transf_4"/>
    <property type="match status" value="1"/>
</dbReference>
<sequence length="412" mass="43745">MSTSSAPHVVVFSSLFPSAVQPGAGLFVRERMFRVGRELPLAVVAPTPWFPLQSLLRRFKPSFRPGAPRHETQQGHEVWFPRFLSVPGVLKGLDGLAMALAAWPRLARPKREGRLDLIDAHFAYPDGFAATLLGRWLGVPVTITLRGTEQRQARDPALAPKLRAALQRATQVFAVSESLRQVALALGIAADKVRVVGNGVDLARFNPLPRAEARAALGLAADAPVLVSVGGLCERKGFHRVIERLPALRERFPGLVYLVVGGPSPEGDLGPQLRAQVAAAGLGEAVRFLGPLPPEALRGPLSAADVFVLATRNEGWANVFLEAMACGLPVVTTAVGGNAEVVCRAELGSVVPFGDGQALESAVADALARDWDADTIRRYAAANTWDRRVAELVAAFRALHAGAGARAAAAAP</sequence>